<dbReference type="SMART" id="SM00050">
    <property type="entry name" value="DISIN"/>
    <property type="match status" value="1"/>
</dbReference>
<dbReference type="InterPro" id="IPR034027">
    <property type="entry name" value="Reprolysin_adamalysin"/>
</dbReference>
<feature type="region of interest" description="Disordered" evidence="4">
    <location>
        <begin position="910"/>
        <end position="995"/>
    </location>
</feature>
<dbReference type="Pfam" id="PF01421">
    <property type="entry name" value="Reprolysin"/>
    <property type="match status" value="1"/>
</dbReference>
<dbReference type="Pfam" id="PF01562">
    <property type="entry name" value="Pep_M12B_propep"/>
    <property type="match status" value="1"/>
</dbReference>
<protein>
    <submittedName>
        <fullName evidence="7">Uncharacterized protein</fullName>
    </submittedName>
</protein>
<organism evidence="7 8">
    <name type="scientific">Ilyodon furcidens</name>
    <name type="common">goldbreast splitfin</name>
    <dbReference type="NCBI Taxonomy" id="33524"/>
    <lineage>
        <taxon>Eukaryota</taxon>
        <taxon>Metazoa</taxon>
        <taxon>Chordata</taxon>
        <taxon>Craniata</taxon>
        <taxon>Vertebrata</taxon>
        <taxon>Euteleostomi</taxon>
        <taxon>Actinopterygii</taxon>
        <taxon>Neopterygii</taxon>
        <taxon>Teleostei</taxon>
        <taxon>Neoteleostei</taxon>
        <taxon>Acanthomorphata</taxon>
        <taxon>Ovalentaria</taxon>
        <taxon>Atherinomorphae</taxon>
        <taxon>Cyprinodontiformes</taxon>
        <taxon>Goodeidae</taxon>
        <taxon>Ilyodon</taxon>
    </lineage>
</organism>
<feature type="domain" description="Disintegrin" evidence="5">
    <location>
        <begin position="388"/>
        <end position="475"/>
    </location>
</feature>
<dbReference type="EMBL" id="JAHRIQ010046386">
    <property type="protein sequence ID" value="MEQ2235320.1"/>
    <property type="molecule type" value="Genomic_DNA"/>
</dbReference>
<evidence type="ECO:0000256" key="2">
    <source>
        <dbReference type="PROSITE-ProRule" id="PRU00068"/>
    </source>
</evidence>
<gene>
    <name evidence="7" type="ORF">ILYODFUR_001061</name>
</gene>
<feature type="compositionally biased region" description="Polar residues" evidence="4">
    <location>
        <begin position="1555"/>
        <end position="1568"/>
    </location>
</feature>
<dbReference type="Gene3D" id="4.10.70.10">
    <property type="entry name" value="Disintegrin domain"/>
    <property type="match status" value="1"/>
</dbReference>
<dbReference type="PRINTS" id="PR00289">
    <property type="entry name" value="DISINTEGRIN"/>
</dbReference>
<feature type="compositionally biased region" description="Basic and acidic residues" evidence="4">
    <location>
        <begin position="1060"/>
        <end position="1093"/>
    </location>
</feature>
<feature type="compositionally biased region" description="Polar residues" evidence="4">
    <location>
        <begin position="1429"/>
        <end position="1440"/>
    </location>
</feature>
<dbReference type="InterPro" id="IPR024079">
    <property type="entry name" value="MetalloPept_cat_dom_sf"/>
</dbReference>
<evidence type="ECO:0000256" key="1">
    <source>
        <dbReference type="ARBA" id="ARBA00023157"/>
    </source>
</evidence>
<feature type="compositionally biased region" description="Low complexity" evidence="4">
    <location>
        <begin position="1381"/>
        <end position="1398"/>
    </location>
</feature>
<comment type="caution">
    <text evidence="7">The sequence shown here is derived from an EMBL/GenBank/DDBJ whole genome shotgun (WGS) entry which is preliminary data.</text>
</comment>
<feature type="region of interest" description="Disordered" evidence="4">
    <location>
        <begin position="1044"/>
        <end position="1153"/>
    </location>
</feature>
<name>A0ABV0TQX5_9TELE</name>
<dbReference type="InterPro" id="IPR002870">
    <property type="entry name" value="Peptidase_M12B_N"/>
</dbReference>
<dbReference type="CDD" id="cd04269">
    <property type="entry name" value="ZnMc_adamalysin_II_like"/>
    <property type="match status" value="1"/>
</dbReference>
<feature type="region of interest" description="Disordered" evidence="4">
    <location>
        <begin position="660"/>
        <end position="703"/>
    </location>
</feature>
<keyword evidence="3" id="KW-0479">Metal-binding</keyword>
<feature type="compositionally biased region" description="Basic and acidic residues" evidence="4">
    <location>
        <begin position="660"/>
        <end position="676"/>
    </location>
</feature>
<feature type="compositionally biased region" description="Polar residues" evidence="4">
    <location>
        <begin position="1187"/>
        <end position="1198"/>
    </location>
</feature>
<dbReference type="PROSITE" id="PS50214">
    <property type="entry name" value="DISINTEGRIN_2"/>
    <property type="match status" value="1"/>
</dbReference>
<feature type="compositionally biased region" description="Low complexity" evidence="4">
    <location>
        <begin position="1318"/>
        <end position="1329"/>
    </location>
</feature>
<keyword evidence="1 2" id="KW-1015">Disulfide bond</keyword>
<feature type="region of interest" description="Disordered" evidence="4">
    <location>
        <begin position="1217"/>
        <end position="1241"/>
    </location>
</feature>
<accession>A0ABV0TQX5</accession>
<feature type="region of interest" description="Disordered" evidence="4">
    <location>
        <begin position="776"/>
        <end position="896"/>
    </location>
</feature>
<feature type="compositionally biased region" description="Acidic residues" evidence="4">
    <location>
        <begin position="870"/>
        <end position="879"/>
    </location>
</feature>
<feature type="compositionally biased region" description="Polar residues" evidence="4">
    <location>
        <begin position="1349"/>
        <end position="1367"/>
    </location>
</feature>
<evidence type="ECO:0000313" key="8">
    <source>
        <dbReference type="Proteomes" id="UP001482620"/>
    </source>
</evidence>
<proteinExistence type="predicted"/>
<feature type="region of interest" description="Disordered" evidence="4">
    <location>
        <begin position="1470"/>
        <end position="1493"/>
    </location>
</feature>
<feature type="active site" evidence="3">
    <location>
        <position position="315"/>
    </location>
</feature>
<feature type="region of interest" description="Disordered" evidence="4">
    <location>
        <begin position="1281"/>
        <end position="1440"/>
    </location>
</feature>
<dbReference type="InterPro" id="IPR006586">
    <property type="entry name" value="ADAM_Cys-rich"/>
</dbReference>
<feature type="compositionally biased region" description="Basic and acidic residues" evidence="4">
    <location>
        <begin position="1514"/>
        <end position="1538"/>
    </location>
</feature>
<dbReference type="SUPFAM" id="SSF55486">
    <property type="entry name" value="Metalloproteases ('zincins'), catalytic domain"/>
    <property type="match status" value="1"/>
</dbReference>
<feature type="compositionally biased region" description="Basic and acidic residues" evidence="4">
    <location>
        <begin position="1470"/>
        <end position="1482"/>
    </location>
</feature>
<feature type="compositionally biased region" description="Basic and acidic residues" evidence="4">
    <location>
        <begin position="687"/>
        <end position="703"/>
    </location>
</feature>
<sequence>MMLQHCGSAPVTDGHPDRLQCGLEVEGRLLLLDLEKNHNLLPKLPNIFFYLTNGTGVSAAANPVTHCYYHGSVRGFPQSRAALSTCSGLRGVIVLNSSLSFELQPEDKEHLHHQQEEEDRAGGGSGGGEEEDVHLLFSTSPLEGTAAAGCGVSHTSAPPFLNWTHSQRTKRDILSETKYVELVLVADHQEFLNYQRNNKTIIYRMLDVANQVDWFYRPLNVRVALTGLEIWSDRDKIQVEKSPTDTLNNFLEWRSRDLLPRLRHDNAQLIMGESFDGTTVGMASQSSMCSRERSGGVNVDHLVSVLGVASTIAHELGHNLGMRHDSPERRCSCENEPRLGGCIMEPSTGFMPGQQFSSCSASDLSVSLLHGGGMCLFNVPQPDRLLGGPRCGNLYVEKGEECDCGLLEECDDPCCNASTCQLVPGAQCSSDGICCEDCKLRAAGSVCREPLGECDLPEYCTGSSPYCPPNVFLQNGEACQNSASYCYGGVCANMDTQCQMLWGANASSAPAVCFSSVNKQGNKYGNCGQLTNGSYVPCANSDVLCGRIQCQGGTERPLLGSIAQILTVRFNNSDLVCRGTFFHLDDDVSDPATVAQGTACGSGKAKTVEEKKLWAHHIKRIILENHPAAIPQKAKEAILEMDSICPPRYRYSPERLKKAVTEEFPREARQGRRQSEPTKQMLKRSKAPLEHANSEDPSLDDRRSLQGAISSSTLGSSSLGESDVDVLVHEEDFTSRGCSLERLVCSEEELEEETGRLDEFLIADEQDAEQGGIISMKENGQHSEDELNGPEPTPSQQSTHNLPLETPLEKTEEPEPEVEPEPSSDPAPSMILETSQMSEDLKPDEEPEHVELPSSATVDSDAKTLSSGESSEEEEDEREAADKESSSPSILPSSVLDKASAIAQHFSNTMKRGSLAQDDARSLGCPSPRLPSRTGSMLSLRSESAERPLRLNSNSSDPPEAPCGTDFSLLSPRDDSLFDPDRSVRRRRDSTLSKQDQLLIGKIKNYYEKAGNQDGAFGLRRRESLTYIPSGLVRSSVSRFNSIPRDETVQSNPLSTDLHPAPHTESKDHMVSSHSLDSLKSDELSNDFEEQRSSRSQSTYDDLSEEEFRPSSEMIKVWQAMERQISRSQSEDRESNRSRGSPEPSRAASVTSFTWAKTCDPECGASDLSTITEDSTSPSPPKTKTSRLSQTGGQTNTLRCFGEETMTLRATVPRVAQLKAEASGEKPAEDSEQTDEVDRAKSKVLLLARRYSQQIRSSSPVVRQRGPTGLSSKSLACVVEEKESSGKPNLTLPLVSKNPSTSLPLSPVDPVQSPTACRSPGQPSSRSPLSPLPPIEGFSWPDVRELRSRYSNSGRSLKSPMSRSSTIPERMLVGGFRRHSSGSSSHLHSDEGSSGVSSRKPRSSRAAGKEERSKRLQRANSLDPRMTLPQMSELQRLQNQASNDIEDGYYIAGEAPLTDDPEHKIIIMEKLPEHDKKANKSTEEDDGGYVQIRSPTSREKISIMAVIERCRAYQESDDYKQREEAKAKSEPTKPHESIKTPGASLEQHESRKTRSGSGQKVESGQKNIVKNLREKFQSKS</sequence>
<feature type="domain" description="Peptidase M12B" evidence="6">
    <location>
        <begin position="178"/>
        <end position="380"/>
    </location>
</feature>
<dbReference type="InterPro" id="IPR001762">
    <property type="entry name" value="Disintegrin_dom"/>
</dbReference>
<feature type="disulfide bond" evidence="2">
    <location>
        <begin position="447"/>
        <end position="467"/>
    </location>
</feature>
<evidence type="ECO:0000256" key="3">
    <source>
        <dbReference type="PROSITE-ProRule" id="PRU00276"/>
    </source>
</evidence>
<dbReference type="PANTHER" id="PTHR11905">
    <property type="entry name" value="ADAM A DISINTEGRIN AND METALLOPROTEASE DOMAIN"/>
    <property type="match status" value="1"/>
</dbReference>
<comment type="caution">
    <text evidence="3">Lacks conserved residue(s) required for the propagation of feature annotation.</text>
</comment>
<feature type="region of interest" description="Disordered" evidence="4">
    <location>
        <begin position="1166"/>
        <end position="1198"/>
    </location>
</feature>
<feature type="compositionally biased region" description="Polar residues" evidence="4">
    <location>
        <begin position="933"/>
        <end position="942"/>
    </location>
</feature>
<keyword evidence="3" id="KW-0862">Zinc</keyword>
<dbReference type="Gene3D" id="3.40.390.10">
    <property type="entry name" value="Collagenase (Catalytic Domain)"/>
    <property type="match status" value="1"/>
</dbReference>
<evidence type="ECO:0000259" key="5">
    <source>
        <dbReference type="PROSITE" id="PS50214"/>
    </source>
</evidence>
<dbReference type="InterPro" id="IPR001590">
    <property type="entry name" value="Peptidase_M12B"/>
</dbReference>
<feature type="binding site" evidence="3">
    <location>
        <position position="314"/>
    </location>
    <ligand>
        <name>Zn(2+)</name>
        <dbReference type="ChEBI" id="CHEBI:29105"/>
        <note>catalytic</note>
    </ligand>
</feature>
<feature type="binding site" evidence="3">
    <location>
        <position position="318"/>
    </location>
    <ligand>
        <name>Zn(2+)</name>
        <dbReference type="ChEBI" id="CHEBI:29105"/>
        <note>catalytic</note>
    </ligand>
</feature>
<dbReference type="Pfam" id="PF00200">
    <property type="entry name" value="Disintegrin"/>
    <property type="match status" value="1"/>
</dbReference>
<dbReference type="InterPro" id="IPR036436">
    <property type="entry name" value="Disintegrin_dom_sf"/>
</dbReference>
<evidence type="ECO:0000259" key="6">
    <source>
        <dbReference type="PROSITE" id="PS50215"/>
    </source>
</evidence>
<feature type="compositionally biased region" description="Basic and acidic residues" evidence="4">
    <location>
        <begin position="105"/>
        <end position="115"/>
    </location>
</feature>
<dbReference type="SMART" id="SM00608">
    <property type="entry name" value="ACR"/>
    <property type="match status" value="1"/>
</dbReference>
<feature type="region of interest" description="Disordered" evidence="4">
    <location>
        <begin position="1514"/>
        <end position="1580"/>
    </location>
</feature>
<feature type="region of interest" description="Disordered" evidence="4">
    <location>
        <begin position="105"/>
        <end position="130"/>
    </location>
</feature>
<evidence type="ECO:0000256" key="4">
    <source>
        <dbReference type="SAM" id="MobiDB-lite"/>
    </source>
</evidence>
<dbReference type="Proteomes" id="UP001482620">
    <property type="component" value="Unassembled WGS sequence"/>
</dbReference>
<feature type="compositionally biased region" description="Basic and acidic residues" evidence="4">
    <location>
        <begin position="972"/>
        <end position="983"/>
    </location>
</feature>
<reference evidence="7 8" key="1">
    <citation type="submission" date="2021-06" db="EMBL/GenBank/DDBJ databases">
        <authorList>
            <person name="Palmer J.M."/>
        </authorList>
    </citation>
    <scope>NUCLEOTIDE SEQUENCE [LARGE SCALE GENOMIC DNA]</scope>
    <source>
        <strain evidence="8">if_2019</strain>
        <tissue evidence="7">Muscle</tissue>
    </source>
</reference>
<dbReference type="Pfam" id="PF08516">
    <property type="entry name" value="ADAM_CR"/>
    <property type="match status" value="1"/>
</dbReference>
<keyword evidence="8" id="KW-1185">Reference proteome</keyword>
<dbReference type="PROSITE" id="PS50215">
    <property type="entry name" value="ADAM_MEPRO"/>
    <property type="match status" value="1"/>
</dbReference>
<evidence type="ECO:0000313" key="7">
    <source>
        <dbReference type="EMBL" id="MEQ2235320.1"/>
    </source>
</evidence>
<feature type="binding site" evidence="3">
    <location>
        <position position="324"/>
    </location>
    <ligand>
        <name>Zn(2+)</name>
        <dbReference type="ChEBI" id="CHEBI:29105"/>
        <note>catalytic</note>
    </ligand>
</feature>
<dbReference type="SUPFAM" id="SSF57552">
    <property type="entry name" value="Blood coagulation inhibitor (disintegrin)"/>
    <property type="match status" value="1"/>
</dbReference>
<dbReference type="PANTHER" id="PTHR11905:SF130">
    <property type="entry name" value="DISINTEGRIN AND METALLOPROTEINASE DOMAIN-CONTAINING PROTEIN 15"/>
    <property type="match status" value="1"/>
</dbReference>
<feature type="compositionally biased region" description="Basic and acidic residues" evidence="4">
    <location>
        <begin position="1571"/>
        <end position="1580"/>
    </location>
</feature>